<reference evidence="4" key="1">
    <citation type="submission" date="2018-04" db="EMBL/GenBank/DDBJ databases">
        <authorList>
            <person name="Lucker S."/>
            <person name="Sakoula D."/>
        </authorList>
    </citation>
    <scope>NUCLEOTIDE SEQUENCE [LARGE SCALE GENOMIC DNA]</scope>
</reference>
<dbReference type="Pfam" id="PF02517">
    <property type="entry name" value="Rce1-like"/>
    <property type="match status" value="1"/>
</dbReference>
<gene>
    <name evidence="3" type="ORF">NITLEN_100035</name>
</gene>
<keyword evidence="4" id="KW-1185">Reference proteome</keyword>
<dbReference type="NCBIfam" id="NF033192">
    <property type="entry name" value="JDVT-CAAX"/>
    <property type="match status" value="1"/>
</dbReference>
<feature type="transmembrane region" description="Helical" evidence="1">
    <location>
        <begin position="24"/>
        <end position="45"/>
    </location>
</feature>
<name>A0A330L4B8_9BACT</name>
<feature type="transmembrane region" description="Helical" evidence="1">
    <location>
        <begin position="139"/>
        <end position="156"/>
    </location>
</feature>
<dbReference type="GO" id="GO:0080120">
    <property type="term" value="P:CAAX-box protein maturation"/>
    <property type="evidence" value="ECO:0007669"/>
    <property type="project" value="UniProtKB-ARBA"/>
</dbReference>
<dbReference type="GO" id="GO:0004175">
    <property type="term" value="F:endopeptidase activity"/>
    <property type="evidence" value="ECO:0007669"/>
    <property type="project" value="UniProtKB-ARBA"/>
</dbReference>
<evidence type="ECO:0000259" key="2">
    <source>
        <dbReference type="Pfam" id="PF02517"/>
    </source>
</evidence>
<evidence type="ECO:0000313" key="4">
    <source>
        <dbReference type="Proteomes" id="UP000248168"/>
    </source>
</evidence>
<dbReference type="AlphaFoldDB" id="A0A330L4B8"/>
<dbReference type="InterPro" id="IPR003675">
    <property type="entry name" value="Rce1/LyrA-like_dom"/>
</dbReference>
<sequence>MTSVAAVLHELLGRKPVTGFYRSPVFLSSLVVGVVFFGVFPLLVAVQPLPWPRIVSVAFFMAVVWQPVVEELLFRGCLQGVLVRHAWGRRSAIGISLANLVTSIVFSGAHIPTHSLLWALLTLFPSLIFGILRDRSGSVFPSLALHVFYNIGYFLMAGGSSAV</sequence>
<keyword evidence="1" id="KW-1133">Transmembrane helix</keyword>
<feature type="transmembrane region" description="Helical" evidence="1">
    <location>
        <begin position="115"/>
        <end position="132"/>
    </location>
</feature>
<evidence type="ECO:0000256" key="1">
    <source>
        <dbReference type="SAM" id="Phobius"/>
    </source>
</evidence>
<feature type="domain" description="CAAX prenyl protease 2/Lysostaphin resistance protein A-like" evidence="2">
    <location>
        <begin position="57"/>
        <end position="151"/>
    </location>
</feature>
<accession>A0A330L4B8</accession>
<keyword evidence="1" id="KW-0472">Membrane</keyword>
<feature type="transmembrane region" description="Helical" evidence="1">
    <location>
        <begin position="51"/>
        <end position="69"/>
    </location>
</feature>
<dbReference type="InParanoid" id="A0A330L4B8"/>
<dbReference type="Proteomes" id="UP000248168">
    <property type="component" value="Unassembled WGS sequence"/>
</dbReference>
<keyword evidence="1" id="KW-0812">Transmembrane</keyword>
<protein>
    <recommendedName>
        <fullName evidence="2">CAAX prenyl protease 2/Lysostaphin resistance protein A-like domain-containing protein</fullName>
    </recommendedName>
</protein>
<proteinExistence type="predicted"/>
<feature type="transmembrane region" description="Helical" evidence="1">
    <location>
        <begin position="90"/>
        <end position="109"/>
    </location>
</feature>
<organism evidence="3 4">
    <name type="scientific">Nitrospira lenta</name>
    <dbReference type="NCBI Taxonomy" id="1436998"/>
    <lineage>
        <taxon>Bacteria</taxon>
        <taxon>Pseudomonadati</taxon>
        <taxon>Nitrospirota</taxon>
        <taxon>Nitrospiria</taxon>
        <taxon>Nitrospirales</taxon>
        <taxon>Nitrospiraceae</taxon>
        <taxon>Nitrospira</taxon>
    </lineage>
</organism>
<dbReference type="EMBL" id="OUNR01000002">
    <property type="protein sequence ID" value="SPP64165.1"/>
    <property type="molecule type" value="Genomic_DNA"/>
</dbReference>
<evidence type="ECO:0000313" key="3">
    <source>
        <dbReference type="EMBL" id="SPP64165.1"/>
    </source>
</evidence>